<dbReference type="EMBL" id="KV428023">
    <property type="protein sequence ID" value="KZT41257.1"/>
    <property type="molecule type" value="Genomic_DNA"/>
</dbReference>
<dbReference type="InterPro" id="IPR013763">
    <property type="entry name" value="Cyclin-like_dom"/>
</dbReference>
<dbReference type="PANTHER" id="PTHR10177">
    <property type="entry name" value="CYCLINS"/>
    <property type="match status" value="1"/>
</dbReference>
<evidence type="ECO:0000256" key="4">
    <source>
        <dbReference type="RuleBase" id="RU000383"/>
    </source>
</evidence>
<dbReference type="GO" id="GO:0051301">
    <property type="term" value="P:cell division"/>
    <property type="evidence" value="ECO:0007669"/>
    <property type="project" value="UniProtKB-KW"/>
</dbReference>
<dbReference type="STRING" id="1314776.A0A166G2Z5"/>
<dbReference type="InterPro" id="IPR036915">
    <property type="entry name" value="Cyclin-like_sf"/>
</dbReference>
<organism evidence="7 8">
    <name type="scientific">Sistotremastrum suecicum HHB10207 ss-3</name>
    <dbReference type="NCBI Taxonomy" id="1314776"/>
    <lineage>
        <taxon>Eukaryota</taxon>
        <taxon>Fungi</taxon>
        <taxon>Dikarya</taxon>
        <taxon>Basidiomycota</taxon>
        <taxon>Agaricomycotina</taxon>
        <taxon>Agaricomycetes</taxon>
        <taxon>Sistotremastrales</taxon>
        <taxon>Sistotremastraceae</taxon>
        <taxon>Sistotremastrum</taxon>
    </lineage>
</organism>
<dbReference type="InterPro" id="IPR048258">
    <property type="entry name" value="Cyclins_cyclin-box"/>
</dbReference>
<evidence type="ECO:0000259" key="6">
    <source>
        <dbReference type="SMART" id="SM01332"/>
    </source>
</evidence>
<dbReference type="GO" id="GO:0044772">
    <property type="term" value="P:mitotic cell cycle phase transition"/>
    <property type="evidence" value="ECO:0007669"/>
    <property type="project" value="InterPro"/>
</dbReference>
<feature type="domain" description="Cyclin-like" evidence="5">
    <location>
        <begin position="179"/>
        <end position="259"/>
    </location>
</feature>
<dbReference type="Pfam" id="PF02984">
    <property type="entry name" value="Cyclin_C"/>
    <property type="match status" value="1"/>
</dbReference>
<dbReference type="GO" id="GO:0016538">
    <property type="term" value="F:cyclin-dependent protein serine/threonine kinase regulator activity"/>
    <property type="evidence" value="ECO:0007669"/>
    <property type="project" value="InterPro"/>
</dbReference>
<keyword evidence="2 4" id="KW-0195">Cyclin</keyword>
<dbReference type="Pfam" id="PF00134">
    <property type="entry name" value="Cyclin_N"/>
    <property type="match status" value="1"/>
</dbReference>
<sequence length="310" mass="35791">MDLGPWPQIPRAQADACAKRVAEIQSTFHDEVDMWDTTMVSEYADEILQYMGELEVQTMPNPDYLDTQAELTVNMRFKLVDWIAQVHMRYHLLPETLWIAVNIMDRFLSKRAVSLEKVQLVGMTALFIAAKYEEIIAPSVEEFVWISDKAFSREEILKGERIVLQTLDFRVSSYCSPYTWVRRISKADDYDLQTRTLSKFLIECTLLDHRFLRAKPSLIAALGMYSARQILGGDWDAPFIFYSGFTAEELDPGHIFLLEKLVDENFAQCSICLKYASKKFLKASLFAIDWAKNNYTTLTQPGVEQKMLMT</sequence>
<dbReference type="SMART" id="SM00385">
    <property type="entry name" value="CYCLIN"/>
    <property type="match status" value="2"/>
</dbReference>
<evidence type="ECO:0000256" key="3">
    <source>
        <dbReference type="ARBA" id="ARBA00023306"/>
    </source>
</evidence>
<dbReference type="SMART" id="SM01332">
    <property type="entry name" value="Cyclin_C"/>
    <property type="match status" value="1"/>
</dbReference>
<reference evidence="7 8" key="1">
    <citation type="journal article" date="2016" name="Mol. Biol. Evol.">
        <title>Comparative Genomics of Early-Diverging Mushroom-Forming Fungi Provides Insights into the Origins of Lignocellulose Decay Capabilities.</title>
        <authorList>
            <person name="Nagy L.G."/>
            <person name="Riley R."/>
            <person name="Tritt A."/>
            <person name="Adam C."/>
            <person name="Daum C."/>
            <person name="Floudas D."/>
            <person name="Sun H."/>
            <person name="Yadav J.S."/>
            <person name="Pangilinan J."/>
            <person name="Larsson K.H."/>
            <person name="Matsuura K."/>
            <person name="Barry K."/>
            <person name="Labutti K."/>
            <person name="Kuo R."/>
            <person name="Ohm R.A."/>
            <person name="Bhattacharya S.S."/>
            <person name="Shirouzu T."/>
            <person name="Yoshinaga Y."/>
            <person name="Martin F.M."/>
            <person name="Grigoriev I.V."/>
            <person name="Hibbett D.S."/>
        </authorList>
    </citation>
    <scope>NUCLEOTIDE SEQUENCE [LARGE SCALE GENOMIC DNA]</scope>
    <source>
        <strain evidence="7 8">HHB10207 ss-3</strain>
    </source>
</reference>
<keyword evidence="8" id="KW-1185">Reference proteome</keyword>
<evidence type="ECO:0000313" key="8">
    <source>
        <dbReference type="Proteomes" id="UP000076798"/>
    </source>
</evidence>
<dbReference type="InterPro" id="IPR046965">
    <property type="entry name" value="Cyclin_A/B-like"/>
</dbReference>
<feature type="domain" description="Cyclin C-terminal" evidence="6">
    <location>
        <begin position="175"/>
        <end position="289"/>
    </location>
</feature>
<evidence type="ECO:0000313" key="7">
    <source>
        <dbReference type="EMBL" id="KZT41257.1"/>
    </source>
</evidence>
<dbReference type="Proteomes" id="UP000076798">
    <property type="component" value="Unassembled WGS sequence"/>
</dbReference>
<dbReference type="SUPFAM" id="SSF47954">
    <property type="entry name" value="Cyclin-like"/>
    <property type="match status" value="2"/>
</dbReference>
<evidence type="ECO:0000256" key="2">
    <source>
        <dbReference type="ARBA" id="ARBA00023127"/>
    </source>
</evidence>
<dbReference type="PIRSF" id="PIRSF001771">
    <property type="entry name" value="Cyclin_A_B_D_E"/>
    <property type="match status" value="1"/>
</dbReference>
<gene>
    <name evidence="7" type="ORF">SISSUDRAFT_982068</name>
</gene>
<dbReference type="InterPro" id="IPR004367">
    <property type="entry name" value="Cyclin_C-dom"/>
</dbReference>
<keyword evidence="3" id="KW-0131">Cell cycle</keyword>
<dbReference type="CDD" id="cd20512">
    <property type="entry name" value="CYCLIN_CLBs_yeast_rpt2"/>
    <property type="match status" value="1"/>
</dbReference>
<proteinExistence type="inferred from homology"/>
<name>A0A166G2Z5_9AGAM</name>
<dbReference type="Gene3D" id="1.10.472.10">
    <property type="entry name" value="Cyclin-like"/>
    <property type="match status" value="2"/>
</dbReference>
<dbReference type="OrthoDB" id="5590282at2759"/>
<dbReference type="InterPro" id="IPR039361">
    <property type="entry name" value="Cyclin"/>
</dbReference>
<evidence type="ECO:0000259" key="5">
    <source>
        <dbReference type="SMART" id="SM00385"/>
    </source>
</evidence>
<evidence type="ECO:0000256" key="1">
    <source>
        <dbReference type="ARBA" id="ARBA00022618"/>
    </source>
</evidence>
<keyword evidence="1" id="KW-0132">Cell division</keyword>
<dbReference type="InterPro" id="IPR006671">
    <property type="entry name" value="Cyclin_N"/>
</dbReference>
<comment type="similarity">
    <text evidence="4">Belongs to the cyclin family.</text>
</comment>
<accession>A0A166G2Z5</accession>
<dbReference type="PROSITE" id="PS00292">
    <property type="entry name" value="CYCLINS"/>
    <property type="match status" value="1"/>
</dbReference>
<dbReference type="FunFam" id="1.10.472.10:FF:000001">
    <property type="entry name" value="G2/mitotic-specific cyclin"/>
    <property type="match status" value="1"/>
</dbReference>
<feature type="domain" description="Cyclin-like" evidence="5">
    <location>
        <begin position="81"/>
        <end position="165"/>
    </location>
</feature>
<dbReference type="AlphaFoldDB" id="A0A166G2Z5"/>
<protein>
    <submittedName>
        <fullName evidence="7">Uncharacterized protein</fullName>
    </submittedName>
</protein>